<feature type="compositionally biased region" description="Polar residues" evidence="1">
    <location>
        <begin position="345"/>
        <end position="362"/>
    </location>
</feature>
<gene>
    <name evidence="2" type="ORF">IPOD504_LOCUS4825</name>
</gene>
<feature type="region of interest" description="Disordered" evidence="1">
    <location>
        <begin position="423"/>
        <end position="482"/>
    </location>
</feature>
<sequence>MATRSGRRIHSSFGNNDEPDIEQIAIKSERKTRIKRRKDNCDESNAMLNATAHYVRYPGDEATTYDTNVIKSTRKLRRHTLKEHNVLATNTGNDDDNVDVEKPKHTRRNKKFIKESVDDTAESNLLVVNGTEFPKQKVKKIKKKKQSIIVEPIENYEEAVKENVPKTKKKSKRRRNLKQPGLCKEEDVIEDNLKNSTLNKSNMSVDSFHSAASSPESLKPNGITVKVVEDAVSAKNADTLHRSGKKSLTPKVHKRKISITTKDLDDCEVEYIDKATITKRKSSRNRKSIDQTIEVIKPSYIDNNANSCSKNSVNTFVISDLNTNCTSEKTNKRLCSIFQNTTIEEPSYQPDSATGDSNVRTDSTFDKSNTEMNCTFEKSNQNLNRTFEKPSDDYKSDRTYINTIAEMSVPISSSERKSLNALKHDMSYSKRSLNSTFEKRSDKPKPNKTKSLDTTFDRESSGGSNSTFDIVQNNSNDKPDSVNLTFDKSTNDSHISINSDDSRTENIINTTPQLVESSMEVSNIQNSPICQQPRASMENIKDVPITPLKREGTYTKESPTVEALKTQEPNTPKLKEARLSIDKTPNRRKSLPSPGHTPFPGSKSSEKSQTVLNLTHSIEKSLPRASLADPIPRTTKVMFCSPVNNTAIASQIKRKVIKSNLKGSNKSFVFDESLSDTRRPTTRKRSYTQSDAEDSRTKRSKIGEEMQQSVDRLSRPRTVSAAAKLSEPSTPLKKAGTPSKAKVARTKLPNFAALHQKRFEKMESLDECQERKARRARQLLTPTGSVNILERISPKDKAADSPKRSQAKETKKHTLASLNPGYTRFGFKMNCEANPFSVSGKGAEPTAKGGPHGLTRQATLPSLVGATSLRREAAKQAVMREKSFTGKRDVTRKENRTVIKGVRTNRRFELQMKMRNIN</sequence>
<feature type="compositionally biased region" description="Basic and acidic residues" evidence="1">
    <location>
        <begin position="792"/>
        <end position="809"/>
    </location>
</feature>
<feature type="compositionally biased region" description="Basic and acidic residues" evidence="1">
    <location>
        <begin position="693"/>
        <end position="704"/>
    </location>
</feature>
<dbReference type="EMBL" id="OW152828">
    <property type="protein sequence ID" value="CAH2044867.1"/>
    <property type="molecule type" value="Genomic_DNA"/>
</dbReference>
<feature type="compositionally biased region" description="Basic and acidic residues" evidence="1">
    <location>
        <begin position="573"/>
        <end position="585"/>
    </location>
</feature>
<feature type="region of interest" description="Disordered" evidence="1">
    <location>
        <begin position="345"/>
        <end position="368"/>
    </location>
</feature>
<feature type="region of interest" description="Disordered" evidence="1">
    <location>
        <begin position="549"/>
        <end position="611"/>
    </location>
</feature>
<reference evidence="2" key="1">
    <citation type="submission" date="2022-03" db="EMBL/GenBank/DDBJ databases">
        <authorList>
            <person name="Martin H S."/>
        </authorList>
    </citation>
    <scope>NUCLEOTIDE SEQUENCE</scope>
</reference>
<keyword evidence="3" id="KW-1185">Reference proteome</keyword>
<accession>A0ABN8I2F4</accession>
<dbReference type="InterPro" id="IPR026756">
    <property type="entry name" value="NuSAP"/>
</dbReference>
<feature type="region of interest" description="Disordered" evidence="1">
    <location>
        <begin position="785"/>
        <end position="816"/>
    </location>
</feature>
<protein>
    <submittedName>
        <fullName evidence="2">Uncharacterized protein</fullName>
    </submittedName>
</protein>
<evidence type="ECO:0000313" key="3">
    <source>
        <dbReference type="Proteomes" id="UP000837857"/>
    </source>
</evidence>
<proteinExistence type="predicted"/>
<evidence type="ECO:0000256" key="1">
    <source>
        <dbReference type="SAM" id="MobiDB-lite"/>
    </source>
</evidence>
<dbReference type="Pfam" id="PF16006">
    <property type="entry name" value="NUSAP"/>
    <property type="match status" value="1"/>
</dbReference>
<feature type="region of interest" description="Disordered" evidence="1">
    <location>
        <begin position="841"/>
        <end position="862"/>
    </location>
</feature>
<feature type="region of interest" description="Disordered" evidence="1">
    <location>
        <begin position="672"/>
        <end position="740"/>
    </location>
</feature>
<evidence type="ECO:0000313" key="2">
    <source>
        <dbReference type="EMBL" id="CAH2044867.1"/>
    </source>
</evidence>
<feature type="non-terminal residue" evidence="2">
    <location>
        <position position="1"/>
    </location>
</feature>
<feature type="compositionally biased region" description="Polar residues" evidence="1">
    <location>
        <begin position="461"/>
        <end position="482"/>
    </location>
</feature>
<name>A0ABN8I2F4_9NEOP</name>
<dbReference type="Proteomes" id="UP000837857">
    <property type="component" value="Chromosome 16"/>
</dbReference>
<organism evidence="2 3">
    <name type="scientific">Iphiclides podalirius</name>
    <name type="common">scarce swallowtail</name>
    <dbReference type="NCBI Taxonomy" id="110791"/>
    <lineage>
        <taxon>Eukaryota</taxon>
        <taxon>Metazoa</taxon>
        <taxon>Ecdysozoa</taxon>
        <taxon>Arthropoda</taxon>
        <taxon>Hexapoda</taxon>
        <taxon>Insecta</taxon>
        <taxon>Pterygota</taxon>
        <taxon>Neoptera</taxon>
        <taxon>Endopterygota</taxon>
        <taxon>Lepidoptera</taxon>
        <taxon>Glossata</taxon>
        <taxon>Ditrysia</taxon>
        <taxon>Papilionoidea</taxon>
        <taxon>Papilionidae</taxon>
        <taxon>Papilioninae</taxon>
        <taxon>Iphiclides</taxon>
    </lineage>
</organism>